<evidence type="ECO:0000256" key="3">
    <source>
        <dbReference type="ARBA" id="ARBA00022741"/>
    </source>
</evidence>
<dbReference type="InterPro" id="IPR039657">
    <property type="entry name" value="Dimethylallyltransferase"/>
</dbReference>
<comment type="caution">
    <text evidence="6">The sequence shown here is derived from an EMBL/GenBank/DDBJ whole genome shotgun (WGS) entry which is preliminary data.</text>
</comment>
<reference evidence="6" key="2">
    <citation type="submission" date="2023-06" db="EMBL/GenBank/DDBJ databases">
        <title>Long-read-based genome assembly of the green algal bacterivore Cymbomonas tetramitiformis.</title>
        <authorList>
            <person name="Gyaltshen Y."/>
            <person name="Rozenberg A."/>
            <person name="Paasch A."/>
            <person name="Burns J.A."/>
            <person name="Warring S."/>
            <person name="Larson R."/>
            <person name="Maurer-Alcala X."/>
            <person name="Dacks J."/>
            <person name="Kim E."/>
        </authorList>
    </citation>
    <scope>NUCLEOTIDE SEQUENCE</scope>
    <source>
        <strain evidence="6">PLY_AMNH</strain>
    </source>
</reference>
<dbReference type="HAMAP" id="MF_00185">
    <property type="entry name" value="IPP_trans"/>
    <property type="match status" value="1"/>
</dbReference>
<dbReference type="InterPro" id="IPR027417">
    <property type="entry name" value="P-loop_NTPase"/>
</dbReference>
<dbReference type="PANTHER" id="PTHR11088:SF89">
    <property type="entry name" value="TRNA DIMETHYLALLYLTRANSFERASE"/>
    <property type="match status" value="1"/>
</dbReference>
<feature type="compositionally biased region" description="Basic residues" evidence="5">
    <location>
        <begin position="534"/>
        <end position="549"/>
    </location>
</feature>
<dbReference type="GO" id="GO:0006400">
    <property type="term" value="P:tRNA modification"/>
    <property type="evidence" value="ECO:0007669"/>
    <property type="project" value="TreeGrafter"/>
</dbReference>
<organism evidence="6 8">
    <name type="scientific">Cymbomonas tetramitiformis</name>
    <dbReference type="NCBI Taxonomy" id="36881"/>
    <lineage>
        <taxon>Eukaryota</taxon>
        <taxon>Viridiplantae</taxon>
        <taxon>Chlorophyta</taxon>
        <taxon>Pyramimonadophyceae</taxon>
        <taxon>Pyramimonadales</taxon>
        <taxon>Pyramimonadaceae</taxon>
        <taxon>Cymbomonas</taxon>
    </lineage>
</organism>
<dbReference type="Pfam" id="PF01715">
    <property type="entry name" value="IPPT"/>
    <property type="match status" value="2"/>
</dbReference>
<reference evidence="6 8" key="1">
    <citation type="journal article" date="2015" name="Genome Biol. Evol.">
        <title>Comparative Genomics of a Bacterivorous Green Alga Reveals Evolutionary Causalities and Consequences of Phago-Mixotrophic Mode of Nutrition.</title>
        <authorList>
            <person name="Burns J.A."/>
            <person name="Paasch A."/>
            <person name="Narechania A."/>
            <person name="Kim E."/>
        </authorList>
    </citation>
    <scope>NUCLEOTIDE SEQUENCE [LARGE SCALE GENOMIC DNA]</scope>
    <source>
        <strain evidence="6">PLY_AMNH</strain>
    </source>
</reference>
<comment type="similarity">
    <text evidence="1">Belongs to the IPP transferase family.</text>
</comment>
<keyword evidence="8" id="KW-1185">Reference proteome</keyword>
<protein>
    <submittedName>
        <fullName evidence="6">Uncharacterized protein</fullName>
    </submittedName>
</protein>
<dbReference type="GO" id="GO:0005524">
    <property type="term" value="F:ATP binding"/>
    <property type="evidence" value="ECO:0007669"/>
    <property type="project" value="UniProtKB-KW"/>
</dbReference>
<dbReference type="Gene3D" id="3.30.160.60">
    <property type="entry name" value="Classic Zinc Finger"/>
    <property type="match status" value="1"/>
</dbReference>
<dbReference type="AlphaFoldDB" id="A0AAE0C707"/>
<dbReference type="InterPro" id="IPR036236">
    <property type="entry name" value="Znf_C2H2_sf"/>
</dbReference>
<dbReference type="EMBL" id="LGRX02027246">
    <property type="protein sequence ID" value="KAK3249598.1"/>
    <property type="molecule type" value="Genomic_DNA"/>
</dbReference>
<evidence type="ECO:0000256" key="2">
    <source>
        <dbReference type="ARBA" id="ARBA00022679"/>
    </source>
</evidence>
<feature type="region of interest" description="Disordered" evidence="5">
    <location>
        <begin position="472"/>
        <end position="503"/>
    </location>
</feature>
<dbReference type="PANTHER" id="PTHR11088">
    <property type="entry name" value="TRNA DIMETHYLALLYLTRANSFERASE"/>
    <property type="match status" value="1"/>
</dbReference>
<evidence type="ECO:0000256" key="5">
    <source>
        <dbReference type="SAM" id="MobiDB-lite"/>
    </source>
</evidence>
<sequence length="555" mass="60493">MSVNEVPDSSSNTCTTRDTGPPFVVVVLGATGVGKSRLAIDIASEVDGEVVNADALQVYAGLSITTNQVPEEERRGIEHHLLGHLDLTTETTVRSFRDQAVPIIDDIVKRQKVPVIVGGSNYYIQALVTQRLVDEWRGDVVDITLEQSIGSTPTGNQEESEALLSPASSPSQPGCDLALSFARDALSMFSKLCTPWAWTAGEAPGDVAVKTVQVSEVPRSLDTASNQELGSPPGQDNVTEVAPKEESTTCPEALYQQLQQIDPVAAERLHPNNTRRVARYLEIYNETGRLPSEIFMAQQLQADEGISNARYRCCFVWVQVEPEALSDVVAKRVDVMMERGLLHEIAPLHKSPSTFTHGVSQAIGVREFEPYFRSVLPEGSPSTVAREALPSSPACLHQCVDHLKLNTLRLAKRQVRRISTLEAQLGWKIQKLDSTGALIATSQEATGLHWRKSVVEPAVMYVRQQANAAASEDCRSKASAAEPNGSPRSPAEAPLVGGSQSTKEIPPEWVQHTCEACGGKVLRGQLEWQAHLQGSRHKKRMASLRKRQRASQLAA</sequence>
<evidence type="ECO:0000313" key="6">
    <source>
        <dbReference type="EMBL" id="KAK3249598.1"/>
    </source>
</evidence>
<keyword evidence="4" id="KW-0067">ATP-binding</keyword>
<dbReference type="Gene3D" id="1.10.20.140">
    <property type="match status" value="1"/>
</dbReference>
<keyword evidence="3" id="KW-0547">Nucleotide-binding</keyword>
<dbReference type="EMBL" id="LGRX02027245">
    <property type="protein sequence ID" value="KAK3249604.1"/>
    <property type="molecule type" value="Genomic_DNA"/>
</dbReference>
<name>A0AAE0C707_9CHLO</name>
<evidence type="ECO:0000256" key="1">
    <source>
        <dbReference type="ARBA" id="ARBA00005842"/>
    </source>
</evidence>
<dbReference type="InterPro" id="IPR018022">
    <property type="entry name" value="IPT"/>
</dbReference>
<feature type="region of interest" description="Disordered" evidence="5">
    <location>
        <begin position="221"/>
        <end position="240"/>
    </location>
</feature>
<gene>
    <name evidence="7" type="ORF">CYMTET_40972</name>
    <name evidence="6" type="ORF">CYMTET_40975</name>
</gene>
<dbReference type="Proteomes" id="UP001190700">
    <property type="component" value="Unassembled WGS sequence"/>
</dbReference>
<feature type="compositionally biased region" description="Low complexity" evidence="5">
    <location>
        <begin position="162"/>
        <end position="171"/>
    </location>
</feature>
<dbReference type="Gene3D" id="3.40.50.300">
    <property type="entry name" value="P-loop containing nucleotide triphosphate hydrolases"/>
    <property type="match status" value="1"/>
</dbReference>
<dbReference type="GO" id="GO:0052381">
    <property type="term" value="F:tRNA dimethylallyltransferase activity"/>
    <property type="evidence" value="ECO:0007669"/>
    <property type="project" value="InterPro"/>
</dbReference>
<feature type="compositionally biased region" description="Polar residues" evidence="5">
    <location>
        <begin position="222"/>
        <end position="238"/>
    </location>
</feature>
<feature type="region of interest" description="Disordered" evidence="5">
    <location>
        <begin position="149"/>
        <end position="171"/>
    </location>
</feature>
<accession>A0AAE0C707</accession>
<evidence type="ECO:0000313" key="8">
    <source>
        <dbReference type="Proteomes" id="UP001190700"/>
    </source>
</evidence>
<keyword evidence="2" id="KW-0808">Transferase</keyword>
<feature type="region of interest" description="Disordered" evidence="5">
    <location>
        <begin position="531"/>
        <end position="555"/>
    </location>
</feature>
<dbReference type="SUPFAM" id="SSF52540">
    <property type="entry name" value="P-loop containing nucleoside triphosphate hydrolases"/>
    <property type="match status" value="1"/>
</dbReference>
<evidence type="ECO:0000256" key="4">
    <source>
        <dbReference type="ARBA" id="ARBA00022840"/>
    </source>
</evidence>
<dbReference type="GO" id="GO:0005739">
    <property type="term" value="C:mitochondrion"/>
    <property type="evidence" value="ECO:0007669"/>
    <property type="project" value="TreeGrafter"/>
</dbReference>
<dbReference type="SUPFAM" id="SSF57667">
    <property type="entry name" value="beta-beta-alpha zinc fingers"/>
    <property type="match status" value="1"/>
</dbReference>
<proteinExistence type="inferred from homology"/>
<evidence type="ECO:0000313" key="7">
    <source>
        <dbReference type="EMBL" id="KAK3249604.1"/>
    </source>
</evidence>